<dbReference type="Proteomes" id="UP000441585">
    <property type="component" value="Unassembled WGS sequence"/>
</dbReference>
<protein>
    <submittedName>
        <fullName evidence="1">Pullulanase</fullName>
    </submittedName>
</protein>
<gene>
    <name evidence="1" type="ORF">GJU41_05440</name>
</gene>
<proteinExistence type="predicted"/>
<dbReference type="AlphaFoldDB" id="A0A6I2M5F0"/>
<dbReference type="Pfam" id="PF20119">
    <property type="entry name" value="DUF6509"/>
    <property type="match status" value="1"/>
</dbReference>
<accession>A0A6I2M5F0</accession>
<dbReference type="EMBL" id="WKKF01000001">
    <property type="protein sequence ID" value="MRX53405.1"/>
    <property type="molecule type" value="Genomic_DNA"/>
</dbReference>
<organism evidence="1 2">
    <name type="scientific">Metabacillus idriensis</name>
    <dbReference type="NCBI Taxonomy" id="324768"/>
    <lineage>
        <taxon>Bacteria</taxon>
        <taxon>Bacillati</taxon>
        <taxon>Bacillota</taxon>
        <taxon>Bacilli</taxon>
        <taxon>Bacillales</taxon>
        <taxon>Bacillaceae</taxon>
        <taxon>Metabacillus</taxon>
    </lineage>
</organism>
<evidence type="ECO:0000313" key="1">
    <source>
        <dbReference type="EMBL" id="MRX53405.1"/>
    </source>
</evidence>
<reference evidence="1 2" key="1">
    <citation type="submission" date="2019-11" db="EMBL/GenBank/DDBJ databases">
        <title>Bacillus idriensis genome.</title>
        <authorList>
            <person name="Konopka E.N."/>
            <person name="Newman J.D."/>
        </authorList>
    </citation>
    <scope>NUCLEOTIDE SEQUENCE [LARGE SCALE GENOMIC DNA]</scope>
    <source>
        <strain evidence="1 2">DSM 19097</strain>
    </source>
</reference>
<sequence length="97" mass="11367">MLNIAAYTVEKLHDPFGILSGDRYEFFLELDVDEDDELYTEKGLLLKVIYLVDDSGGRISVYHLMEKETNTFLDFELDEEEEAMIKEFCQGHYSEEN</sequence>
<comment type="caution">
    <text evidence="1">The sequence shown here is derived from an EMBL/GenBank/DDBJ whole genome shotgun (WGS) entry which is preliminary data.</text>
</comment>
<dbReference type="InterPro" id="IPR045424">
    <property type="entry name" value="DUF6509"/>
</dbReference>
<keyword evidence="2" id="KW-1185">Reference proteome</keyword>
<evidence type="ECO:0000313" key="2">
    <source>
        <dbReference type="Proteomes" id="UP000441585"/>
    </source>
</evidence>
<name>A0A6I2M5F0_9BACI</name>